<accession>A0A9X9WEK7</accession>
<dbReference type="SUPFAM" id="SSF53474">
    <property type="entry name" value="alpha/beta-Hydrolases"/>
    <property type="match status" value="1"/>
</dbReference>
<comment type="caution">
    <text evidence="1">The sequence shown here is derived from an EMBL/GenBank/DDBJ whole genome shotgun (WGS) entry which is preliminary data.</text>
</comment>
<dbReference type="Proteomes" id="UP001138708">
    <property type="component" value="Unassembled WGS sequence"/>
</dbReference>
<dbReference type="Proteomes" id="UP000746741">
    <property type="component" value="Unassembled WGS sequence"/>
</dbReference>
<dbReference type="Gene3D" id="3.40.50.1820">
    <property type="entry name" value="alpha/beta hydrolase"/>
    <property type="match status" value="1"/>
</dbReference>
<dbReference type="InterPro" id="IPR029058">
    <property type="entry name" value="AB_hydrolase_fold"/>
</dbReference>
<dbReference type="AlphaFoldDB" id="A0A9X9WEK7"/>
<protein>
    <submittedName>
        <fullName evidence="1">DUF2974 domain-containing protein</fullName>
    </submittedName>
</protein>
<evidence type="ECO:0000313" key="2">
    <source>
        <dbReference type="EMBL" id="NKE17245.1"/>
    </source>
</evidence>
<keyword evidence="3" id="KW-1185">Reference proteome</keyword>
<sequence length="226" mass="24404">MSITILDCAEAASAVYKNLDFENWVLVRGIYDPKNTAVRQEGYSIGFYSRLGIPNLYIISARGSAKGLTTKDWMDDDLSIGVGRTPDRYAAALAFTQATMQRHPGTYMVVGHSLGGHIAQMVGVMCNLHFVTFNAPPAIGTWSGTLPNGVNPAQFKKGLNYRVNYDPVSLTSGTHVGPLVTLRLYGKSIPSAHTKKTYINSVKMEGIGGLDAFAAIAGRNGQAFRL</sequence>
<name>A0A9X9WEK7_9PROT</name>
<dbReference type="EMBL" id="JAAVUP010000002">
    <property type="protein sequence ID" value="NKE17245.1"/>
    <property type="molecule type" value="Genomic_DNA"/>
</dbReference>
<dbReference type="RefSeq" id="WP_168041109.1">
    <property type="nucleotide sequence ID" value="NZ_JAAEDK010000010.1"/>
</dbReference>
<evidence type="ECO:0000313" key="4">
    <source>
        <dbReference type="Proteomes" id="UP001138708"/>
    </source>
</evidence>
<evidence type="ECO:0000313" key="3">
    <source>
        <dbReference type="Proteomes" id="UP000746741"/>
    </source>
</evidence>
<dbReference type="Pfam" id="PF26363">
    <property type="entry name" value="Phospholipase-like"/>
    <property type="match status" value="1"/>
</dbReference>
<organism evidence="1 4">
    <name type="scientific">Neoroseomonas oryzicola</name>
    <dbReference type="NCBI Taxonomy" id="535904"/>
    <lineage>
        <taxon>Bacteria</taxon>
        <taxon>Pseudomonadati</taxon>
        <taxon>Pseudomonadota</taxon>
        <taxon>Alphaproteobacteria</taxon>
        <taxon>Acetobacterales</taxon>
        <taxon>Acetobacteraceae</taxon>
        <taxon>Neoroseomonas</taxon>
    </lineage>
</organism>
<reference evidence="1" key="1">
    <citation type="submission" date="2020-01" db="EMBL/GenBank/DDBJ databases">
        <authorList>
            <person name="Rat A."/>
        </authorList>
    </citation>
    <scope>NUCLEOTIDE SEQUENCE</scope>
    <source>
        <strain evidence="1">LMG 31161</strain>
    </source>
</reference>
<evidence type="ECO:0000313" key="1">
    <source>
        <dbReference type="EMBL" id="MBR0658767.1"/>
    </source>
</evidence>
<gene>
    <name evidence="2" type="ORF">GWK15_09855</name>
    <name evidence="1" type="ORF">GXW75_05880</name>
</gene>
<dbReference type="EMBL" id="JAAEDK010000010">
    <property type="protein sequence ID" value="MBR0658767.1"/>
    <property type="molecule type" value="Genomic_DNA"/>
</dbReference>
<proteinExistence type="predicted"/>
<reference evidence="2 3" key="2">
    <citation type="submission" date="2020-02" db="EMBL/GenBank/DDBJ databases">
        <authorList>
            <person name="Sun Q."/>
            <person name="Inoue M."/>
        </authorList>
    </citation>
    <scope>NUCLEOTIDE SEQUENCE [LARGE SCALE GENOMIC DNA]</scope>
    <source>
        <strain evidence="2 3">KCTC 22478</strain>
    </source>
</reference>
<reference evidence="1" key="3">
    <citation type="journal article" date="2021" name="Syst. Appl. Microbiol.">
        <title>Roseomonas hellenica sp. nov., isolated from roots of wild-growing Alkanna tinctoria.</title>
        <authorList>
            <person name="Rat A."/>
            <person name="Naranjo H.D."/>
            <person name="Lebbe L."/>
            <person name="Cnockaert M."/>
            <person name="Krigas N."/>
            <person name="Grigoriadou K."/>
            <person name="Maloupa E."/>
            <person name="Willems A."/>
        </authorList>
    </citation>
    <scope>NUCLEOTIDE SEQUENCE</scope>
    <source>
        <strain evidence="1">LMG 31161</strain>
    </source>
</reference>